<gene>
    <name evidence="2" type="ORF">B4U79_06876</name>
</gene>
<dbReference type="InterPro" id="IPR036179">
    <property type="entry name" value="Ig-like_dom_sf"/>
</dbReference>
<evidence type="ECO:0000313" key="3">
    <source>
        <dbReference type="Proteomes" id="UP000285301"/>
    </source>
</evidence>
<dbReference type="PANTHER" id="PTHR23278:SF19">
    <property type="entry name" value="OBSCURIN"/>
    <property type="match status" value="1"/>
</dbReference>
<dbReference type="PROSITE" id="PS50835">
    <property type="entry name" value="IG_LIKE"/>
    <property type="match status" value="1"/>
</dbReference>
<organism evidence="2 3">
    <name type="scientific">Dinothrombium tinctorium</name>
    <dbReference type="NCBI Taxonomy" id="1965070"/>
    <lineage>
        <taxon>Eukaryota</taxon>
        <taxon>Metazoa</taxon>
        <taxon>Ecdysozoa</taxon>
        <taxon>Arthropoda</taxon>
        <taxon>Chelicerata</taxon>
        <taxon>Arachnida</taxon>
        <taxon>Acari</taxon>
        <taxon>Acariformes</taxon>
        <taxon>Trombidiformes</taxon>
        <taxon>Prostigmata</taxon>
        <taxon>Anystina</taxon>
        <taxon>Parasitengona</taxon>
        <taxon>Trombidioidea</taxon>
        <taxon>Trombidiidae</taxon>
        <taxon>Dinothrombium</taxon>
    </lineage>
</organism>
<name>A0A443R0W6_9ACAR</name>
<dbReference type="OrthoDB" id="10006996at2759"/>
<feature type="non-terminal residue" evidence="2">
    <location>
        <position position="151"/>
    </location>
</feature>
<proteinExistence type="predicted"/>
<evidence type="ECO:0000259" key="1">
    <source>
        <dbReference type="PROSITE" id="PS50835"/>
    </source>
</evidence>
<dbReference type="SMART" id="SM00409">
    <property type="entry name" value="IG"/>
    <property type="match status" value="1"/>
</dbReference>
<keyword evidence="3" id="KW-1185">Reference proteome</keyword>
<protein>
    <recommendedName>
        <fullName evidence="1">Ig-like domain-containing protein</fullName>
    </recommendedName>
</protein>
<sequence length="151" mass="17217">MTILGFNKAKSESECNDVKLLSSMKRDVNPICSRLEEIKTKNVALKDQNVSLECNTTISSPDDAISLIFWYKGDQTGAPIYSVDSRNSNHIENAKHFQPDSMKGRLSFNVTVQISYLTISKVKEEDEGEYRCRVDFRWARTINTVVYLDVI</sequence>
<dbReference type="CDD" id="cd00099">
    <property type="entry name" value="IgV"/>
    <property type="match status" value="1"/>
</dbReference>
<dbReference type="AlphaFoldDB" id="A0A443R0W6"/>
<dbReference type="SMART" id="SM00408">
    <property type="entry name" value="IGc2"/>
    <property type="match status" value="1"/>
</dbReference>
<dbReference type="InterPro" id="IPR013783">
    <property type="entry name" value="Ig-like_fold"/>
</dbReference>
<dbReference type="PANTHER" id="PTHR23278">
    <property type="entry name" value="SIDESTEP PROTEIN"/>
    <property type="match status" value="1"/>
</dbReference>
<evidence type="ECO:0000313" key="2">
    <source>
        <dbReference type="EMBL" id="RWS08906.1"/>
    </source>
</evidence>
<comment type="caution">
    <text evidence="2">The sequence shown here is derived from an EMBL/GenBank/DDBJ whole genome shotgun (WGS) entry which is preliminary data.</text>
</comment>
<dbReference type="SUPFAM" id="SSF48726">
    <property type="entry name" value="Immunoglobulin"/>
    <property type="match status" value="1"/>
</dbReference>
<dbReference type="Pfam" id="PF07686">
    <property type="entry name" value="V-set"/>
    <property type="match status" value="1"/>
</dbReference>
<dbReference type="InterPro" id="IPR013106">
    <property type="entry name" value="Ig_V-set"/>
</dbReference>
<dbReference type="InterPro" id="IPR003598">
    <property type="entry name" value="Ig_sub2"/>
</dbReference>
<dbReference type="InterPro" id="IPR007110">
    <property type="entry name" value="Ig-like_dom"/>
</dbReference>
<reference evidence="2 3" key="1">
    <citation type="journal article" date="2018" name="Gigascience">
        <title>Genomes of trombidid mites reveal novel predicted allergens and laterally-transferred genes associated with secondary metabolism.</title>
        <authorList>
            <person name="Dong X."/>
            <person name="Chaisiri K."/>
            <person name="Xia D."/>
            <person name="Armstrong S.D."/>
            <person name="Fang Y."/>
            <person name="Donnelly M.J."/>
            <person name="Kadowaki T."/>
            <person name="McGarry J.W."/>
            <person name="Darby A.C."/>
            <person name="Makepeace B.L."/>
        </authorList>
    </citation>
    <scope>NUCLEOTIDE SEQUENCE [LARGE SCALE GENOMIC DNA]</scope>
    <source>
        <strain evidence="2">UoL-WK</strain>
    </source>
</reference>
<dbReference type="Proteomes" id="UP000285301">
    <property type="component" value="Unassembled WGS sequence"/>
</dbReference>
<accession>A0A443R0W6</accession>
<dbReference type="EMBL" id="NCKU01002733">
    <property type="protein sequence ID" value="RWS08906.1"/>
    <property type="molecule type" value="Genomic_DNA"/>
</dbReference>
<dbReference type="InterPro" id="IPR003599">
    <property type="entry name" value="Ig_sub"/>
</dbReference>
<dbReference type="STRING" id="1965070.A0A443R0W6"/>
<feature type="domain" description="Ig-like" evidence="1">
    <location>
        <begin position="30"/>
        <end position="143"/>
    </location>
</feature>
<dbReference type="Gene3D" id="2.60.40.10">
    <property type="entry name" value="Immunoglobulins"/>
    <property type="match status" value="1"/>
</dbReference>